<dbReference type="GO" id="GO:0045892">
    <property type="term" value="P:negative regulation of DNA-templated transcription"/>
    <property type="evidence" value="ECO:0007669"/>
    <property type="project" value="TreeGrafter"/>
</dbReference>
<dbReference type="InterPro" id="IPR000524">
    <property type="entry name" value="Tscrpt_reg_HTH_GntR"/>
</dbReference>
<sequence length="250" mass="28614">MNLESNKPLYLQVEADIRNSILQKKFRSGQKLPTENELSQQYNVSKITIRKAMSNLAKEGMIQKVQGKGTFISYKKDKLLLNKARGFQDSLSNFGHSSKHKILNVSIIKADSDISQKLNIAPDTTIFFLERLIWEDAAPIAIDRIYLPEENFPNFMKNIAEDKSFYQILQDNYGIVLNKSILEINGVIATKEYAELLQCNIGDPLFHIEKIGYEKNDCPIHYSISIVRCDRVSYVVSTDNSTVMDEKIIR</sequence>
<dbReference type="RefSeq" id="WP_022789603.1">
    <property type="nucleotide sequence ID" value="NZ_UHFX01000003.1"/>
</dbReference>
<dbReference type="PRINTS" id="PR00035">
    <property type="entry name" value="HTHGNTR"/>
</dbReference>
<dbReference type="EMBL" id="UHFX01000003">
    <property type="protein sequence ID" value="SUO04965.1"/>
    <property type="molecule type" value="Genomic_DNA"/>
</dbReference>
<dbReference type="PROSITE" id="PS50949">
    <property type="entry name" value="HTH_GNTR"/>
    <property type="match status" value="1"/>
</dbReference>
<keyword evidence="6" id="KW-1185">Reference proteome</keyword>
<dbReference type="GO" id="GO:0003677">
    <property type="term" value="F:DNA binding"/>
    <property type="evidence" value="ECO:0007669"/>
    <property type="project" value="UniProtKB-KW"/>
</dbReference>
<dbReference type="InterPro" id="IPR050679">
    <property type="entry name" value="Bact_HTH_transcr_reg"/>
</dbReference>
<dbReference type="PANTHER" id="PTHR44846">
    <property type="entry name" value="MANNOSYL-D-GLYCERATE TRANSPORT/METABOLISM SYSTEM REPRESSOR MNGR-RELATED"/>
    <property type="match status" value="1"/>
</dbReference>
<feature type="domain" description="HTH gntR-type" evidence="4">
    <location>
        <begin position="7"/>
        <end position="75"/>
    </location>
</feature>
<dbReference type="Gene3D" id="1.10.10.10">
    <property type="entry name" value="Winged helix-like DNA-binding domain superfamily/Winged helix DNA-binding domain"/>
    <property type="match status" value="1"/>
</dbReference>
<accession>A0A380LP46</accession>
<keyword evidence="1" id="KW-0805">Transcription regulation</keyword>
<gene>
    <name evidence="5" type="primary">yurK</name>
    <name evidence="5" type="ORF">NCTC11087_01897</name>
</gene>
<evidence type="ECO:0000313" key="6">
    <source>
        <dbReference type="Proteomes" id="UP000255523"/>
    </source>
</evidence>
<dbReference type="OrthoDB" id="457376at2"/>
<dbReference type="SUPFAM" id="SSF46785">
    <property type="entry name" value="Winged helix' DNA-binding domain"/>
    <property type="match status" value="1"/>
</dbReference>
<dbReference type="GO" id="GO:0003700">
    <property type="term" value="F:DNA-binding transcription factor activity"/>
    <property type="evidence" value="ECO:0007669"/>
    <property type="project" value="InterPro"/>
</dbReference>
<dbReference type="InterPro" id="IPR036390">
    <property type="entry name" value="WH_DNA-bd_sf"/>
</dbReference>
<dbReference type="SMART" id="SM00866">
    <property type="entry name" value="UTRA"/>
    <property type="match status" value="1"/>
</dbReference>
<dbReference type="AlphaFoldDB" id="A0A380LP46"/>
<dbReference type="SUPFAM" id="SSF64288">
    <property type="entry name" value="Chorismate lyase-like"/>
    <property type="match status" value="1"/>
</dbReference>
<dbReference type="Gene3D" id="3.40.1410.10">
    <property type="entry name" value="Chorismate lyase-like"/>
    <property type="match status" value="1"/>
</dbReference>
<dbReference type="InterPro" id="IPR028978">
    <property type="entry name" value="Chorismate_lyase_/UTRA_dom_sf"/>
</dbReference>
<dbReference type="InterPro" id="IPR011663">
    <property type="entry name" value="UTRA"/>
</dbReference>
<evidence type="ECO:0000256" key="2">
    <source>
        <dbReference type="ARBA" id="ARBA00023125"/>
    </source>
</evidence>
<dbReference type="Pfam" id="PF00392">
    <property type="entry name" value="GntR"/>
    <property type="match status" value="1"/>
</dbReference>
<dbReference type="SMART" id="SM00345">
    <property type="entry name" value="HTH_GNTR"/>
    <property type="match status" value="1"/>
</dbReference>
<dbReference type="CDD" id="cd07377">
    <property type="entry name" value="WHTH_GntR"/>
    <property type="match status" value="1"/>
</dbReference>
<organism evidence="5 6">
    <name type="scientific">Faecalicoccus pleomorphus</name>
    <dbReference type="NCBI Taxonomy" id="1323"/>
    <lineage>
        <taxon>Bacteria</taxon>
        <taxon>Bacillati</taxon>
        <taxon>Bacillota</taxon>
        <taxon>Erysipelotrichia</taxon>
        <taxon>Erysipelotrichales</taxon>
        <taxon>Erysipelotrichaceae</taxon>
        <taxon>Faecalicoccus</taxon>
    </lineage>
</organism>
<keyword evidence="3" id="KW-0804">Transcription</keyword>
<keyword evidence="2" id="KW-0238">DNA-binding</keyword>
<protein>
    <submittedName>
        <fullName evidence="5">GntR family transcriptional regulator</fullName>
    </submittedName>
</protein>
<evidence type="ECO:0000313" key="5">
    <source>
        <dbReference type="EMBL" id="SUO04965.1"/>
    </source>
</evidence>
<reference evidence="5 6" key="1">
    <citation type="submission" date="2018-06" db="EMBL/GenBank/DDBJ databases">
        <authorList>
            <consortium name="Pathogen Informatics"/>
            <person name="Doyle S."/>
        </authorList>
    </citation>
    <scope>NUCLEOTIDE SEQUENCE [LARGE SCALE GENOMIC DNA]</scope>
    <source>
        <strain evidence="5 6">NCTC11087</strain>
    </source>
</reference>
<evidence type="ECO:0000259" key="4">
    <source>
        <dbReference type="PROSITE" id="PS50949"/>
    </source>
</evidence>
<dbReference type="GeneID" id="77462835"/>
<dbReference type="Proteomes" id="UP000255523">
    <property type="component" value="Unassembled WGS sequence"/>
</dbReference>
<dbReference type="PANTHER" id="PTHR44846:SF1">
    <property type="entry name" value="MANNOSYL-D-GLYCERATE TRANSPORT_METABOLISM SYSTEM REPRESSOR MNGR-RELATED"/>
    <property type="match status" value="1"/>
</dbReference>
<evidence type="ECO:0000256" key="1">
    <source>
        <dbReference type="ARBA" id="ARBA00023015"/>
    </source>
</evidence>
<name>A0A380LP46_9FIRM</name>
<dbReference type="InterPro" id="IPR036388">
    <property type="entry name" value="WH-like_DNA-bd_sf"/>
</dbReference>
<evidence type="ECO:0000256" key="3">
    <source>
        <dbReference type="ARBA" id="ARBA00023163"/>
    </source>
</evidence>
<dbReference type="FunFam" id="1.10.10.10:FF:000079">
    <property type="entry name" value="GntR family transcriptional regulator"/>
    <property type="match status" value="1"/>
</dbReference>
<proteinExistence type="predicted"/>
<dbReference type="Pfam" id="PF07702">
    <property type="entry name" value="UTRA"/>
    <property type="match status" value="1"/>
</dbReference>